<evidence type="ECO:0000259" key="13">
    <source>
        <dbReference type="PROSITE" id="PS50262"/>
    </source>
</evidence>
<dbReference type="GO" id="GO:0004984">
    <property type="term" value="F:olfactory receptor activity"/>
    <property type="evidence" value="ECO:0007669"/>
    <property type="project" value="InterPro"/>
</dbReference>
<evidence type="ECO:0000313" key="15">
    <source>
        <dbReference type="RefSeq" id="XP_033779140.1"/>
    </source>
</evidence>
<organism evidence="14 15">
    <name type="scientific">Geotrypetes seraphini</name>
    <name type="common">Gaboon caecilian</name>
    <name type="synonym">Caecilia seraphini</name>
    <dbReference type="NCBI Taxonomy" id="260995"/>
    <lineage>
        <taxon>Eukaryota</taxon>
        <taxon>Metazoa</taxon>
        <taxon>Chordata</taxon>
        <taxon>Craniata</taxon>
        <taxon>Vertebrata</taxon>
        <taxon>Euteleostomi</taxon>
        <taxon>Amphibia</taxon>
        <taxon>Gymnophiona</taxon>
        <taxon>Geotrypetes</taxon>
    </lineage>
</organism>
<reference evidence="15" key="1">
    <citation type="submission" date="2025-08" db="UniProtKB">
        <authorList>
            <consortium name="RefSeq"/>
        </authorList>
    </citation>
    <scope>IDENTIFICATION</scope>
</reference>
<dbReference type="PRINTS" id="PR00237">
    <property type="entry name" value="GPCRRHODOPSN"/>
</dbReference>
<evidence type="ECO:0000256" key="11">
    <source>
        <dbReference type="RuleBase" id="RU000688"/>
    </source>
</evidence>
<comment type="similarity">
    <text evidence="11">Belongs to the G-protein coupled receptor 1 family.</text>
</comment>
<dbReference type="AlphaFoldDB" id="A0A6P8PDF4"/>
<keyword evidence="8 12" id="KW-0472">Membrane</keyword>
<dbReference type="CDD" id="cd13954">
    <property type="entry name" value="7tmA_OR"/>
    <property type="match status" value="1"/>
</dbReference>
<dbReference type="PRINTS" id="PR00245">
    <property type="entry name" value="OLFACTORYR"/>
</dbReference>
<evidence type="ECO:0000256" key="12">
    <source>
        <dbReference type="RuleBase" id="RU363047"/>
    </source>
</evidence>
<dbReference type="SUPFAM" id="SSF81321">
    <property type="entry name" value="Family A G protein-coupled receptor-like"/>
    <property type="match status" value="1"/>
</dbReference>
<keyword evidence="6 12" id="KW-1133">Transmembrane helix</keyword>
<keyword evidence="9 11" id="KW-0675">Receptor</keyword>
<dbReference type="GO" id="GO:0004930">
    <property type="term" value="F:G protein-coupled receptor activity"/>
    <property type="evidence" value="ECO:0007669"/>
    <property type="project" value="UniProtKB-KW"/>
</dbReference>
<evidence type="ECO:0000256" key="10">
    <source>
        <dbReference type="ARBA" id="ARBA00023224"/>
    </source>
</evidence>
<feature type="domain" description="G-protein coupled receptors family 1 profile" evidence="13">
    <location>
        <begin position="41"/>
        <end position="290"/>
    </location>
</feature>
<gene>
    <name evidence="15" type="primary">LOC117349657</name>
</gene>
<keyword evidence="3 12" id="KW-0716">Sensory transduction</keyword>
<keyword evidence="14" id="KW-1185">Reference proteome</keyword>
<name>A0A6P8PDF4_GEOSA</name>
<evidence type="ECO:0000256" key="4">
    <source>
        <dbReference type="ARBA" id="ARBA00022692"/>
    </source>
</evidence>
<evidence type="ECO:0000256" key="8">
    <source>
        <dbReference type="ARBA" id="ARBA00023136"/>
    </source>
</evidence>
<dbReference type="OrthoDB" id="5964498at2759"/>
<keyword evidence="10 11" id="KW-0807">Transducer</keyword>
<dbReference type="PROSITE" id="PS50262">
    <property type="entry name" value="G_PROTEIN_RECEP_F1_2"/>
    <property type="match status" value="1"/>
</dbReference>
<feature type="transmembrane region" description="Helical" evidence="12">
    <location>
        <begin position="140"/>
        <end position="158"/>
    </location>
</feature>
<sequence length="315" mass="35863">MERRNQSLVTEFILLGLTNSHEEEIILFGVFLVIYITTLLGNMLIIVTTSLFSYFNTPMYFFLRNLSFLDICYTSTTVPKMLVNFLVQVKTISFIGCVAQLYCFIALGGVECLLLAVMAYDRYVAICKPLHYTTIMNRRVCVLLTTVTWVLACLNSLAHTVFTFRLPFCGLNQINHFFCDIPPLLELACADTHINEIVVYSSGGSVILGSFFFTLLSYFYIISAIIKIRSSDGRLKAFSTCASHLTVVSMFYGTIIFTYIRPTSTYSLDQDRVIPVLYGIVTPMLNPIIYSLRNKEMHKALRRMIGNKKRTNPEF</sequence>
<keyword evidence="4 11" id="KW-0812">Transmembrane</keyword>
<dbReference type="Proteomes" id="UP000515159">
    <property type="component" value="Chromosome 16"/>
</dbReference>
<feature type="transmembrane region" description="Helical" evidence="12">
    <location>
        <begin position="99"/>
        <end position="120"/>
    </location>
</feature>
<dbReference type="GO" id="GO:0005886">
    <property type="term" value="C:plasma membrane"/>
    <property type="evidence" value="ECO:0007669"/>
    <property type="project" value="UniProtKB-SubCell"/>
</dbReference>
<dbReference type="PANTHER" id="PTHR26452">
    <property type="entry name" value="OLFACTORY RECEPTOR"/>
    <property type="match status" value="1"/>
</dbReference>
<protein>
    <recommendedName>
        <fullName evidence="12">Olfactory receptor</fullName>
    </recommendedName>
</protein>
<dbReference type="FunFam" id="1.20.1070.10:FF:000001">
    <property type="entry name" value="Olfactory receptor"/>
    <property type="match status" value="1"/>
</dbReference>
<keyword evidence="2 12" id="KW-1003">Cell membrane</keyword>
<feature type="transmembrane region" description="Helical" evidence="12">
    <location>
        <begin position="25"/>
        <end position="55"/>
    </location>
</feature>
<evidence type="ECO:0000256" key="1">
    <source>
        <dbReference type="ARBA" id="ARBA00004651"/>
    </source>
</evidence>
<keyword evidence="5 12" id="KW-0552">Olfaction</keyword>
<evidence type="ECO:0000313" key="14">
    <source>
        <dbReference type="Proteomes" id="UP000515159"/>
    </source>
</evidence>
<dbReference type="InterPro" id="IPR000276">
    <property type="entry name" value="GPCR_Rhodpsn"/>
</dbReference>
<evidence type="ECO:0000256" key="9">
    <source>
        <dbReference type="ARBA" id="ARBA00023170"/>
    </source>
</evidence>
<feature type="transmembrane region" description="Helical" evidence="12">
    <location>
        <begin position="272"/>
        <end position="292"/>
    </location>
</feature>
<dbReference type="Gene3D" id="1.20.1070.10">
    <property type="entry name" value="Rhodopsin 7-helix transmembrane proteins"/>
    <property type="match status" value="1"/>
</dbReference>
<proteinExistence type="inferred from homology"/>
<comment type="subcellular location">
    <subcellularLocation>
        <location evidence="1 12">Cell membrane</location>
        <topology evidence="1 12">Multi-pass membrane protein</topology>
    </subcellularLocation>
</comment>
<accession>A0A6P8PDF4</accession>
<feature type="transmembrane region" description="Helical" evidence="12">
    <location>
        <begin position="206"/>
        <end position="226"/>
    </location>
</feature>
<evidence type="ECO:0000256" key="7">
    <source>
        <dbReference type="ARBA" id="ARBA00023040"/>
    </source>
</evidence>
<dbReference type="KEGG" id="gsh:117349657"/>
<dbReference type="InParanoid" id="A0A6P8PDF4"/>
<dbReference type="InterPro" id="IPR017452">
    <property type="entry name" value="GPCR_Rhodpsn_7TM"/>
</dbReference>
<dbReference type="InterPro" id="IPR050516">
    <property type="entry name" value="Olfactory_GPCR"/>
</dbReference>
<dbReference type="RefSeq" id="XP_033779140.1">
    <property type="nucleotide sequence ID" value="XM_033923249.1"/>
</dbReference>
<dbReference type="GeneID" id="117349657"/>
<evidence type="ECO:0000256" key="5">
    <source>
        <dbReference type="ARBA" id="ARBA00022725"/>
    </source>
</evidence>
<dbReference type="Pfam" id="PF13853">
    <property type="entry name" value="7tm_4"/>
    <property type="match status" value="1"/>
</dbReference>
<evidence type="ECO:0000256" key="3">
    <source>
        <dbReference type="ARBA" id="ARBA00022606"/>
    </source>
</evidence>
<dbReference type="PROSITE" id="PS00237">
    <property type="entry name" value="G_PROTEIN_RECEP_F1_1"/>
    <property type="match status" value="1"/>
</dbReference>
<feature type="transmembrane region" description="Helical" evidence="12">
    <location>
        <begin position="238"/>
        <end position="260"/>
    </location>
</feature>
<evidence type="ECO:0000256" key="6">
    <source>
        <dbReference type="ARBA" id="ARBA00022989"/>
    </source>
</evidence>
<keyword evidence="7 11" id="KW-0297">G-protein coupled receptor</keyword>
<evidence type="ECO:0000256" key="2">
    <source>
        <dbReference type="ARBA" id="ARBA00022475"/>
    </source>
</evidence>
<dbReference type="InterPro" id="IPR000725">
    <property type="entry name" value="Olfact_rcpt"/>
</dbReference>